<dbReference type="EMBL" id="CAJPWZ010002885">
    <property type="protein sequence ID" value="CAG2246898.1"/>
    <property type="molecule type" value="Genomic_DNA"/>
</dbReference>
<dbReference type="OrthoDB" id="6140065at2759"/>
<gene>
    <name evidence="3" type="ORF">MEDL_58809</name>
</gene>
<evidence type="ECO:0000256" key="1">
    <source>
        <dbReference type="SAM" id="MobiDB-lite"/>
    </source>
</evidence>
<evidence type="ECO:0000313" key="3">
    <source>
        <dbReference type="EMBL" id="CAG2246898.1"/>
    </source>
</evidence>
<feature type="region of interest" description="Disordered" evidence="1">
    <location>
        <begin position="391"/>
        <end position="411"/>
    </location>
</feature>
<dbReference type="AlphaFoldDB" id="A0A8S3UVY3"/>
<protein>
    <recommendedName>
        <fullName evidence="2">Retrotransposon gag domain-containing protein</fullName>
    </recommendedName>
</protein>
<dbReference type="Pfam" id="PF03732">
    <property type="entry name" value="Retrotrans_gag"/>
    <property type="match status" value="1"/>
</dbReference>
<dbReference type="Proteomes" id="UP000683360">
    <property type="component" value="Unassembled WGS sequence"/>
</dbReference>
<proteinExistence type="predicted"/>
<dbReference type="PANTHER" id="PTHR33223:SF6">
    <property type="entry name" value="CCHC-TYPE DOMAIN-CONTAINING PROTEIN"/>
    <property type="match status" value="1"/>
</dbReference>
<organism evidence="3 4">
    <name type="scientific">Mytilus edulis</name>
    <name type="common">Blue mussel</name>
    <dbReference type="NCBI Taxonomy" id="6550"/>
    <lineage>
        <taxon>Eukaryota</taxon>
        <taxon>Metazoa</taxon>
        <taxon>Spiralia</taxon>
        <taxon>Lophotrochozoa</taxon>
        <taxon>Mollusca</taxon>
        <taxon>Bivalvia</taxon>
        <taxon>Autobranchia</taxon>
        <taxon>Pteriomorphia</taxon>
        <taxon>Mytilida</taxon>
        <taxon>Mytiloidea</taxon>
        <taxon>Mytilidae</taxon>
        <taxon>Mytilinae</taxon>
        <taxon>Mytilus</taxon>
    </lineage>
</organism>
<feature type="region of interest" description="Disordered" evidence="1">
    <location>
        <begin position="50"/>
        <end position="69"/>
    </location>
</feature>
<dbReference type="InterPro" id="IPR005162">
    <property type="entry name" value="Retrotrans_gag_dom"/>
</dbReference>
<sequence>MFSTGKTPKGKTPINYQQLDTAFERLHFGQLEDREETVVFNTNKENYYKHSDDTTVPLEQPPRYHSSPDSQIFQQPYIPAWEKSSLPSPIKPIRPSVVLKPKFPASLATRAPKPILKTPAQFSALYPTLPPSSLPPAAPVSQLISTGPAAQLISAAAPASSSSAFSLIPALTTSVPTTAATTSSGATSTTPGTVQPSTNIFNMSSILKIEKFKGDNSQNPETWLTNFNQYCSFYDLSKKKSSESFPFHLDGHAKIWYDTISDAKKQNFDQLILAFKDRFKDKQHLLDITILQTHQGRNESVLDFLSRLLKLATNRNISDDILLAVAMNGLKADLKTIVMTKEPKNIEEFRHAANLAEKAIDSNVNSLNSMNQTVLNEIHSLREHIQTMNVNSPTTTQNQSYQPPSNPPNTVYVQQPVYQSPRVPNQPMH</sequence>
<feature type="domain" description="Retrotransposon gag" evidence="2">
    <location>
        <begin position="245"/>
        <end position="331"/>
    </location>
</feature>
<reference evidence="3" key="1">
    <citation type="submission" date="2021-03" db="EMBL/GenBank/DDBJ databases">
        <authorList>
            <person name="Bekaert M."/>
        </authorList>
    </citation>
    <scope>NUCLEOTIDE SEQUENCE</scope>
</reference>
<name>A0A8S3UVY3_MYTED</name>
<accession>A0A8S3UVY3</accession>
<comment type="caution">
    <text evidence="3">The sequence shown here is derived from an EMBL/GenBank/DDBJ whole genome shotgun (WGS) entry which is preliminary data.</text>
</comment>
<dbReference type="PANTHER" id="PTHR33223">
    <property type="entry name" value="CCHC-TYPE DOMAIN-CONTAINING PROTEIN"/>
    <property type="match status" value="1"/>
</dbReference>
<evidence type="ECO:0000259" key="2">
    <source>
        <dbReference type="Pfam" id="PF03732"/>
    </source>
</evidence>
<keyword evidence="4" id="KW-1185">Reference proteome</keyword>
<evidence type="ECO:0000313" key="4">
    <source>
        <dbReference type="Proteomes" id="UP000683360"/>
    </source>
</evidence>